<dbReference type="RefSeq" id="WP_245753004.1">
    <property type="nucleotide sequence ID" value="NZ_FOPC01000006.1"/>
</dbReference>
<dbReference type="SUPFAM" id="SSF53756">
    <property type="entry name" value="UDP-Glycosyltransferase/glycogen phosphorylase"/>
    <property type="match status" value="1"/>
</dbReference>
<gene>
    <name evidence="3" type="ORF">SAMN04487988_10629</name>
</gene>
<keyword evidence="1" id="KW-0328">Glycosyltransferase</keyword>
<organism evidence="3 4">
    <name type="scientific">Algoriphagus hitonicola</name>
    <dbReference type="NCBI Taxonomy" id="435880"/>
    <lineage>
        <taxon>Bacteria</taxon>
        <taxon>Pseudomonadati</taxon>
        <taxon>Bacteroidota</taxon>
        <taxon>Cytophagia</taxon>
        <taxon>Cytophagales</taxon>
        <taxon>Cyclobacteriaceae</taxon>
        <taxon>Algoriphagus</taxon>
    </lineage>
</organism>
<sequence>MRILFLPKYPNLGASSRMRTYQFLPRWNQAGVAYKVSPFFNEAYLKKFYSEEKRSIWNMMSCYVRRLRILAAFWKYDLIWIEKELFPFTPSYAEWILARLGKGYVVDYDDAVFHNYDKHRNPIIRYWMGDKIAWVMRNSKQVLAGNKYLAAYAMTSGAKNVSMLPTVVDLKGYPLKKIHSGSRVRIGWIGSPTTLKYVASISESIRNLGKSYPIEFLIINAADTAVPDMGVPVRLIPWSEEKEGEMIAEMDIGIMPLPDDKWERGKCAYKLIQYMACGLPVVASPVGMNKDVVRHGENGFLADSQSEWIFYLEILIKDAALRTQMGNAGRALVEREYTVEKNFRKMMGVLGVKGNRRMRE</sequence>
<dbReference type="AlphaFoldDB" id="A0A1I2TH75"/>
<dbReference type="STRING" id="435880.SAMN04487988_10629"/>
<proteinExistence type="predicted"/>
<evidence type="ECO:0000256" key="2">
    <source>
        <dbReference type="ARBA" id="ARBA00022679"/>
    </source>
</evidence>
<keyword evidence="4" id="KW-1185">Reference proteome</keyword>
<accession>A0A1I2TH75</accession>
<dbReference type="Gene3D" id="3.40.50.2000">
    <property type="entry name" value="Glycogen Phosphorylase B"/>
    <property type="match status" value="2"/>
</dbReference>
<keyword evidence="2 3" id="KW-0808">Transferase</keyword>
<name>A0A1I2TH75_9BACT</name>
<dbReference type="GO" id="GO:0016757">
    <property type="term" value="F:glycosyltransferase activity"/>
    <property type="evidence" value="ECO:0007669"/>
    <property type="project" value="UniProtKB-KW"/>
</dbReference>
<protein>
    <submittedName>
        <fullName evidence="3">Glycosyltransferase involved in cell wall bisynthesis</fullName>
    </submittedName>
</protein>
<dbReference type="PANTHER" id="PTHR12526:SF629">
    <property type="entry name" value="TEICHURONIC ACID BIOSYNTHESIS GLYCOSYLTRANSFERASE TUAH-RELATED"/>
    <property type="match status" value="1"/>
</dbReference>
<dbReference type="PANTHER" id="PTHR12526">
    <property type="entry name" value="GLYCOSYLTRANSFERASE"/>
    <property type="match status" value="1"/>
</dbReference>
<dbReference type="CDD" id="cd03801">
    <property type="entry name" value="GT4_PimA-like"/>
    <property type="match status" value="1"/>
</dbReference>
<dbReference type="Proteomes" id="UP000199642">
    <property type="component" value="Unassembled WGS sequence"/>
</dbReference>
<evidence type="ECO:0000313" key="3">
    <source>
        <dbReference type="EMBL" id="SFG64248.1"/>
    </source>
</evidence>
<evidence type="ECO:0000256" key="1">
    <source>
        <dbReference type="ARBA" id="ARBA00022676"/>
    </source>
</evidence>
<evidence type="ECO:0000313" key="4">
    <source>
        <dbReference type="Proteomes" id="UP000199642"/>
    </source>
</evidence>
<dbReference type="EMBL" id="FOPC01000006">
    <property type="protein sequence ID" value="SFG64248.1"/>
    <property type="molecule type" value="Genomic_DNA"/>
</dbReference>
<reference evidence="4" key="1">
    <citation type="submission" date="2016-10" db="EMBL/GenBank/DDBJ databases">
        <authorList>
            <person name="Varghese N."/>
            <person name="Submissions S."/>
        </authorList>
    </citation>
    <scope>NUCLEOTIDE SEQUENCE [LARGE SCALE GENOMIC DNA]</scope>
    <source>
        <strain evidence="4">DSM 19315</strain>
    </source>
</reference>
<dbReference type="Pfam" id="PF13692">
    <property type="entry name" value="Glyco_trans_1_4"/>
    <property type="match status" value="1"/>
</dbReference>